<evidence type="ECO:0000313" key="5">
    <source>
        <dbReference type="Proteomes" id="UP001231124"/>
    </source>
</evidence>
<evidence type="ECO:0000259" key="3">
    <source>
        <dbReference type="Pfam" id="PF22725"/>
    </source>
</evidence>
<comment type="caution">
    <text evidence="4">The sequence shown here is derived from an EMBL/GenBank/DDBJ whole genome shotgun (WGS) entry which is preliminary data.</text>
</comment>
<dbReference type="EMBL" id="JAUSVP010000002">
    <property type="protein sequence ID" value="MDQ0446593.1"/>
    <property type="molecule type" value="Genomic_DNA"/>
</dbReference>
<dbReference type="SUPFAM" id="SSF55347">
    <property type="entry name" value="Glyceraldehyde-3-phosphate dehydrogenase-like, C-terminal domain"/>
    <property type="match status" value="1"/>
</dbReference>
<dbReference type="PANTHER" id="PTHR43818:SF11">
    <property type="entry name" value="BCDNA.GH03377"/>
    <property type="match status" value="1"/>
</dbReference>
<dbReference type="SUPFAM" id="SSF51735">
    <property type="entry name" value="NAD(P)-binding Rossmann-fold domains"/>
    <property type="match status" value="1"/>
</dbReference>
<dbReference type="Pfam" id="PF01408">
    <property type="entry name" value="GFO_IDH_MocA"/>
    <property type="match status" value="1"/>
</dbReference>
<name>A0ABU0HXP7_9HYPH</name>
<dbReference type="InterPro" id="IPR055170">
    <property type="entry name" value="GFO_IDH_MocA-like_dom"/>
</dbReference>
<accession>A0ABU0HXP7</accession>
<dbReference type="InterPro" id="IPR050463">
    <property type="entry name" value="Gfo/Idh/MocA_oxidrdct_glycsds"/>
</dbReference>
<evidence type="ECO:0000259" key="2">
    <source>
        <dbReference type="Pfam" id="PF01408"/>
    </source>
</evidence>
<reference evidence="4 5" key="1">
    <citation type="submission" date="2023-07" db="EMBL/GenBank/DDBJ databases">
        <title>Genomic Encyclopedia of Type Strains, Phase IV (KMG-IV): sequencing the most valuable type-strain genomes for metagenomic binning, comparative biology and taxonomic classification.</title>
        <authorList>
            <person name="Goeker M."/>
        </authorList>
    </citation>
    <scope>NUCLEOTIDE SEQUENCE [LARGE SCALE GENOMIC DNA]</scope>
    <source>
        <strain evidence="4 5">DSM 19013</strain>
    </source>
</reference>
<evidence type="ECO:0000313" key="4">
    <source>
        <dbReference type="EMBL" id="MDQ0446593.1"/>
    </source>
</evidence>
<organism evidence="4 5">
    <name type="scientific">Methylobacterium aerolatum</name>
    <dbReference type="NCBI Taxonomy" id="418708"/>
    <lineage>
        <taxon>Bacteria</taxon>
        <taxon>Pseudomonadati</taxon>
        <taxon>Pseudomonadota</taxon>
        <taxon>Alphaproteobacteria</taxon>
        <taxon>Hyphomicrobiales</taxon>
        <taxon>Methylobacteriaceae</taxon>
        <taxon>Methylobacterium</taxon>
    </lineage>
</organism>
<feature type="domain" description="Gfo/Idh/MocA-like oxidoreductase N-terminal" evidence="2">
    <location>
        <begin position="5"/>
        <end position="111"/>
    </location>
</feature>
<keyword evidence="1" id="KW-0560">Oxidoreductase</keyword>
<gene>
    <name evidence="4" type="ORF">QO012_001082</name>
</gene>
<keyword evidence="5" id="KW-1185">Reference proteome</keyword>
<dbReference type="Gene3D" id="3.40.50.720">
    <property type="entry name" value="NAD(P)-binding Rossmann-like Domain"/>
    <property type="match status" value="1"/>
</dbReference>
<feature type="domain" description="GFO/IDH/MocA-like oxidoreductase" evidence="3">
    <location>
        <begin position="129"/>
        <end position="256"/>
    </location>
</feature>
<dbReference type="Gene3D" id="3.30.360.10">
    <property type="entry name" value="Dihydrodipicolinate Reductase, domain 2"/>
    <property type="match status" value="1"/>
</dbReference>
<protein>
    <submittedName>
        <fullName evidence="4">Dehydrogenase</fullName>
    </submittedName>
</protein>
<dbReference type="InterPro" id="IPR000683">
    <property type="entry name" value="Gfo/Idh/MocA-like_OxRdtase_N"/>
</dbReference>
<dbReference type="Proteomes" id="UP001231124">
    <property type="component" value="Unassembled WGS sequence"/>
</dbReference>
<dbReference type="InterPro" id="IPR036291">
    <property type="entry name" value="NAD(P)-bd_dom_sf"/>
</dbReference>
<sequence length="331" mass="35051">MAPVGWGIVGYGWVARDYMAPGIRQAGHRLVAVCDPNPACREAAAAEGARTHADLAAFLADPEVEAVYVATPNHLHREAVEALARAGKAVLCEKPMAAGLADAEAMVRAVEAGRIFYGTAFDQRHHPAHRAIRERIARGDLGTVTAVRIVYACWLGRDWSAAGQPNWRIDAAQAGGGALIDLAPHGIDLVDFLLGEPLAAITALTQARVQDYAVDDGALLIGRTEGGVLASLHVAYNCPDALPRRRLEIVGTNGLLVAENTMGQTPGGSLTFHDGATGRTEAVAFDGEASPFTEQVRAFGSALRNPAERTAYSAARDLHTMRLVVEAYGHP</sequence>
<proteinExistence type="predicted"/>
<dbReference type="RefSeq" id="WP_238201050.1">
    <property type="nucleotide sequence ID" value="NZ_BPQE01000002.1"/>
</dbReference>
<dbReference type="PANTHER" id="PTHR43818">
    <property type="entry name" value="BCDNA.GH03377"/>
    <property type="match status" value="1"/>
</dbReference>
<evidence type="ECO:0000256" key="1">
    <source>
        <dbReference type="ARBA" id="ARBA00023002"/>
    </source>
</evidence>
<dbReference type="Pfam" id="PF22725">
    <property type="entry name" value="GFO_IDH_MocA_C3"/>
    <property type="match status" value="1"/>
</dbReference>